<dbReference type="GO" id="GO:0015833">
    <property type="term" value="P:peptide transport"/>
    <property type="evidence" value="ECO:0007669"/>
    <property type="project" value="TreeGrafter"/>
</dbReference>
<dbReference type="GO" id="GO:0030313">
    <property type="term" value="C:cell envelope"/>
    <property type="evidence" value="ECO:0007669"/>
    <property type="project" value="UniProtKB-SubCell"/>
</dbReference>
<dbReference type="Gene3D" id="3.90.76.10">
    <property type="entry name" value="Dipeptide-binding Protein, Domain 1"/>
    <property type="match status" value="1"/>
</dbReference>
<evidence type="ECO:0000256" key="1">
    <source>
        <dbReference type="ARBA" id="ARBA00004196"/>
    </source>
</evidence>
<dbReference type="EMBL" id="VYDA01000240">
    <property type="protein sequence ID" value="MYH61398.1"/>
    <property type="molecule type" value="Genomic_DNA"/>
</dbReference>
<gene>
    <name evidence="7" type="ORF">F4148_06430</name>
</gene>
<organism evidence="7">
    <name type="scientific">Caldilineaceae bacterium SB0675_bin_29</name>
    <dbReference type="NCBI Taxonomy" id="2605266"/>
    <lineage>
        <taxon>Bacteria</taxon>
        <taxon>Bacillati</taxon>
        <taxon>Chloroflexota</taxon>
        <taxon>Caldilineae</taxon>
        <taxon>Caldilineales</taxon>
        <taxon>Caldilineaceae</taxon>
    </lineage>
</organism>
<dbReference type="PANTHER" id="PTHR30290">
    <property type="entry name" value="PERIPLASMIC BINDING COMPONENT OF ABC TRANSPORTER"/>
    <property type="match status" value="1"/>
</dbReference>
<evidence type="ECO:0000256" key="2">
    <source>
        <dbReference type="ARBA" id="ARBA00005695"/>
    </source>
</evidence>
<sequence length="630" mass="70033">MRGWGREKILALTEHSFAVQSSDCVPLAGAKSKLSRRTVKMKAFRKSKFLIGLIVLLALAVSAACAPPAGAPAGPAAEAQMSETTSYMPWSPVWRERPALAADTARADEQVLRWGTYYGQRYPYPFETSGGYAVSGMLNMAFETLFWMNEDGTLEGRLAEGFTASEDETVWTITVKEGIVAADGEPFTAEDVKKSIELHASPNTGSRGTTYARFIKGYDAMRAEENPATELEGITVIDDLTVQIELTQPFRDFAAILSLPHRFLMAETSHYRPPAEDETPWFVGHGATGPFMIATEPMWVGPSEPDSFELVPNPNWRGDAPILEKVILKYYSDPQTALIAYENDEYDVSEKYGPLEAAELLEPGRATSAEMFPFQYEVSRSFYIARDLPPMDDTKVRQALAHAVDFKVIADTLLRGMWQPACQLIPMGWPGFIDGECHTPSYDPELARQLLAESSYGSAENIPQIRMHVGEAGFGGQVGHLTRIAQAMQQYWKQNLGIEVIIERSRDVFLANPELYQIVRRSYAARYPGLSAVCENASPIGTYNRSRAESWGPPEAEELCMTADSTMDLAEAIPMYQEAGRQFFADVYSIGHFTEPAYMLVKPWVSDWNSLFGSLDHGVRNPEHLFIAAR</sequence>
<dbReference type="InterPro" id="IPR000914">
    <property type="entry name" value="SBP_5_dom"/>
</dbReference>
<feature type="domain" description="Solute-binding protein family 5" evidence="6">
    <location>
        <begin position="154"/>
        <end position="507"/>
    </location>
</feature>
<dbReference type="GO" id="GO:1904680">
    <property type="term" value="F:peptide transmembrane transporter activity"/>
    <property type="evidence" value="ECO:0007669"/>
    <property type="project" value="TreeGrafter"/>
</dbReference>
<dbReference type="InterPro" id="IPR039424">
    <property type="entry name" value="SBP_5"/>
</dbReference>
<dbReference type="CDD" id="cd00995">
    <property type="entry name" value="PBP2_NikA_DppA_OppA_like"/>
    <property type="match status" value="1"/>
</dbReference>
<reference evidence="7" key="1">
    <citation type="submission" date="2019-09" db="EMBL/GenBank/DDBJ databases">
        <title>Characterisation of the sponge microbiome using genome-centric metagenomics.</title>
        <authorList>
            <person name="Engelberts J.P."/>
            <person name="Robbins S.J."/>
            <person name="De Goeij J.M."/>
            <person name="Aranda M."/>
            <person name="Bell S.C."/>
            <person name="Webster N.S."/>
        </authorList>
    </citation>
    <scope>NUCLEOTIDE SEQUENCE</scope>
    <source>
        <strain evidence="7">SB0675_bin_29</strain>
    </source>
</reference>
<evidence type="ECO:0000256" key="3">
    <source>
        <dbReference type="ARBA" id="ARBA00022448"/>
    </source>
</evidence>
<evidence type="ECO:0000259" key="6">
    <source>
        <dbReference type="Pfam" id="PF00496"/>
    </source>
</evidence>
<keyword evidence="5" id="KW-1133">Transmembrane helix</keyword>
<protein>
    <submittedName>
        <fullName evidence="7">ABC transporter substrate-binding protein</fullName>
    </submittedName>
</protein>
<dbReference type="AlphaFoldDB" id="A0A6B1FZD5"/>
<keyword evidence="3" id="KW-0813">Transport</keyword>
<keyword evidence="5" id="KW-0812">Transmembrane</keyword>
<comment type="caution">
    <text evidence="7">The sequence shown here is derived from an EMBL/GenBank/DDBJ whole genome shotgun (WGS) entry which is preliminary data.</text>
</comment>
<dbReference type="Gene3D" id="3.40.190.10">
    <property type="entry name" value="Periplasmic binding protein-like II"/>
    <property type="match status" value="1"/>
</dbReference>
<name>A0A6B1FZD5_9CHLR</name>
<comment type="subcellular location">
    <subcellularLocation>
        <location evidence="1">Cell envelope</location>
    </subcellularLocation>
</comment>
<accession>A0A6B1FZD5</accession>
<proteinExistence type="inferred from homology"/>
<dbReference type="Gene3D" id="3.10.105.10">
    <property type="entry name" value="Dipeptide-binding Protein, Domain 3"/>
    <property type="match status" value="1"/>
</dbReference>
<comment type="similarity">
    <text evidence="2">Belongs to the bacterial solute-binding protein 5 family.</text>
</comment>
<keyword evidence="4" id="KW-0732">Signal</keyword>
<evidence type="ECO:0000313" key="7">
    <source>
        <dbReference type="EMBL" id="MYH61398.1"/>
    </source>
</evidence>
<feature type="transmembrane region" description="Helical" evidence="5">
    <location>
        <begin position="49"/>
        <end position="70"/>
    </location>
</feature>
<dbReference type="PANTHER" id="PTHR30290:SF10">
    <property type="entry name" value="PERIPLASMIC OLIGOPEPTIDE-BINDING PROTEIN-RELATED"/>
    <property type="match status" value="1"/>
</dbReference>
<evidence type="ECO:0000256" key="5">
    <source>
        <dbReference type="SAM" id="Phobius"/>
    </source>
</evidence>
<dbReference type="Pfam" id="PF00496">
    <property type="entry name" value="SBP_bac_5"/>
    <property type="match status" value="1"/>
</dbReference>
<evidence type="ECO:0000256" key="4">
    <source>
        <dbReference type="ARBA" id="ARBA00022729"/>
    </source>
</evidence>
<dbReference type="SUPFAM" id="SSF53850">
    <property type="entry name" value="Periplasmic binding protein-like II"/>
    <property type="match status" value="1"/>
</dbReference>
<keyword evidence="5" id="KW-0472">Membrane</keyword>